<dbReference type="Gene3D" id="2.10.25.10">
    <property type="entry name" value="Laminin"/>
    <property type="match status" value="1"/>
</dbReference>
<accession>A0A2S7SR15</accession>
<evidence type="ECO:0000313" key="3">
    <source>
        <dbReference type="EMBL" id="PQJ09184.1"/>
    </source>
</evidence>
<evidence type="ECO:0000256" key="1">
    <source>
        <dbReference type="SAM" id="SignalP"/>
    </source>
</evidence>
<dbReference type="Pfam" id="PF23106">
    <property type="entry name" value="EGF_Teneurin"/>
    <property type="match status" value="1"/>
</dbReference>
<dbReference type="OrthoDB" id="674834at2"/>
<protein>
    <recommendedName>
        <fullName evidence="2">EGF-like domain-containing protein</fullName>
    </recommendedName>
</protein>
<name>A0A2S7SR15_9BACT</name>
<proteinExistence type="predicted"/>
<dbReference type="Proteomes" id="UP000239872">
    <property type="component" value="Unassembled WGS sequence"/>
</dbReference>
<comment type="caution">
    <text evidence="3">The sequence shown here is derived from an EMBL/GenBank/DDBJ whole genome shotgun (WGS) entry which is preliminary data.</text>
</comment>
<dbReference type="InterPro" id="IPR000742">
    <property type="entry name" value="EGF"/>
</dbReference>
<feature type="chain" id="PRO_5015758301" description="EGF-like domain-containing protein" evidence="1">
    <location>
        <begin position="21"/>
        <end position="184"/>
    </location>
</feature>
<dbReference type="RefSeq" id="WP_105041089.1">
    <property type="nucleotide sequence ID" value="NZ_PPSL01000007.1"/>
</dbReference>
<feature type="domain" description="EGF-like" evidence="2">
    <location>
        <begin position="28"/>
        <end position="60"/>
    </location>
</feature>
<keyword evidence="1" id="KW-0732">Signal</keyword>
<dbReference type="AlphaFoldDB" id="A0A2S7SR15"/>
<sequence length="184" mass="20393">MKFTIKAIIISAITTLSAMSAVLYTSCNRDRCKTIICANRGICNKGVCTCPSGYEGTNCETITRQKFTGNWSVFEKGSSSLAKQYQVNVVAGEGINYVNINNFYNFFHSPIKAYVVGGDRIIIPNQQMEGKVIWGEGNIYSNVTYGQYGGITMRYIVQDTLTLVKDDFGYESALDFSDASAWNK</sequence>
<organism evidence="3 4">
    <name type="scientific">Flavipsychrobacter stenotrophus</name>
    <dbReference type="NCBI Taxonomy" id="2077091"/>
    <lineage>
        <taxon>Bacteria</taxon>
        <taxon>Pseudomonadati</taxon>
        <taxon>Bacteroidota</taxon>
        <taxon>Chitinophagia</taxon>
        <taxon>Chitinophagales</taxon>
        <taxon>Chitinophagaceae</taxon>
        <taxon>Flavipsychrobacter</taxon>
    </lineage>
</organism>
<gene>
    <name evidence="3" type="ORF">CJD36_020575</name>
</gene>
<dbReference type="SUPFAM" id="SSF57196">
    <property type="entry name" value="EGF/Laminin"/>
    <property type="match status" value="1"/>
</dbReference>
<dbReference type="PROSITE" id="PS00022">
    <property type="entry name" value="EGF_1"/>
    <property type="match status" value="1"/>
</dbReference>
<feature type="signal peptide" evidence="1">
    <location>
        <begin position="1"/>
        <end position="20"/>
    </location>
</feature>
<evidence type="ECO:0000313" key="4">
    <source>
        <dbReference type="Proteomes" id="UP000239872"/>
    </source>
</evidence>
<keyword evidence="4" id="KW-1185">Reference proteome</keyword>
<dbReference type="CDD" id="cd00054">
    <property type="entry name" value="EGF_CA"/>
    <property type="match status" value="1"/>
</dbReference>
<dbReference type="EMBL" id="PPSL01000007">
    <property type="protein sequence ID" value="PQJ09184.1"/>
    <property type="molecule type" value="Genomic_DNA"/>
</dbReference>
<dbReference type="PROSITE" id="PS50026">
    <property type="entry name" value="EGF_3"/>
    <property type="match status" value="1"/>
</dbReference>
<reference evidence="3 4" key="1">
    <citation type="submission" date="2018-01" db="EMBL/GenBank/DDBJ databases">
        <title>A novel member of the phylum Bacteroidetes isolated from glacier ice.</title>
        <authorList>
            <person name="Liu Q."/>
            <person name="Xin Y.-H."/>
        </authorList>
    </citation>
    <scope>NUCLEOTIDE SEQUENCE [LARGE SCALE GENOMIC DNA]</scope>
    <source>
        <strain evidence="3 4">RB1R16</strain>
    </source>
</reference>
<evidence type="ECO:0000259" key="2">
    <source>
        <dbReference type="PROSITE" id="PS50026"/>
    </source>
</evidence>
<dbReference type="PROSITE" id="PS01186">
    <property type="entry name" value="EGF_2"/>
    <property type="match status" value="1"/>
</dbReference>